<dbReference type="SUPFAM" id="SSF55608">
    <property type="entry name" value="Homing endonucleases"/>
    <property type="match status" value="1"/>
</dbReference>
<dbReference type="EMBL" id="PFBO01000006">
    <property type="protein sequence ID" value="PIT90821.1"/>
    <property type="molecule type" value="Genomic_DNA"/>
</dbReference>
<dbReference type="Gene3D" id="3.10.28.10">
    <property type="entry name" value="Homing endonucleases"/>
    <property type="match status" value="2"/>
</dbReference>
<dbReference type="Proteomes" id="UP000230543">
    <property type="component" value="Unassembled WGS sequence"/>
</dbReference>
<evidence type="ECO:0000313" key="3">
    <source>
        <dbReference type="Proteomes" id="UP000230543"/>
    </source>
</evidence>
<organism evidence="2 3">
    <name type="scientific">Candidatus Komeilibacteria bacterium CG10_big_fil_rev_8_21_14_0_10_41_13</name>
    <dbReference type="NCBI Taxonomy" id="1974476"/>
    <lineage>
        <taxon>Bacteria</taxon>
        <taxon>Candidatus Komeiliibacteriota</taxon>
    </lineage>
</organism>
<dbReference type="GO" id="GO:0004519">
    <property type="term" value="F:endonuclease activity"/>
    <property type="evidence" value="ECO:0007669"/>
    <property type="project" value="InterPro"/>
</dbReference>
<dbReference type="AlphaFoldDB" id="A0A2M6WDE6"/>
<comment type="caution">
    <text evidence="2">The sequence shown here is derived from an EMBL/GenBank/DDBJ whole genome shotgun (WGS) entry which is preliminary data.</text>
</comment>
<proteinExistence type="predicted"/>
<name>A0A2M6WDE6_9BACT</name>
<dbReference type="Pfam" id="PF03161">
    <property type="entry name" value="LAGLIDADG_2"/>
    <property type="match status" value="1"/>
</dbReference>
<evidence type="ECO:0000259" key="1">
    <source>
        <dbReference type="Pfam" id="PF03161"/>
    </source>
</evidence>
<evidence type="ECO:0000313" key="2">
    <source>
        <dbReference type="EMBL" id="PIT90821.1"/>
    </source>
</evidence>
<accession>A0A2M6WDE6</accession>
<protein>
    <recommendedName>
        <fullName evidence="1">Homing endonuclease LAGLIDADG domain-containing protein</fullName>
    </recommendedName>
</protein>
<dbReference type="InterPro" id="IPR004860">
    <property type="entry name" value="LAGLIDADG_dom"/>
</dbReference>
<gene>
    <name evidence="2" type="ORF">COU22_00080</name>
</gene>
<reference evidence="3" key="1">
    <citation type="submission" date="2017-09" db="EMBL/GenBank/DDBJ databases">
        <title>Depth-based differentiation of microbial function through sediment-hosted aquifers and enrichment of novel symbionts in the deep terrestrial subsurface.</title>
        <authorList>
            <person name="Probst A.J."/>
            <person name="Ladd B."/>
            <person name="Jarett J.K."/>
            <person name="Geller-Mcgrath D.E."/>
            <person name="Sieber C.M.K."/>
            <person name="Emerson J.B."/>
            <person name="Anantharaman K."/>
            <person name="Thomas B.C."/>
            <person name="Malmstrom R."/>
            <person name="Stieglmeier M."/>
            <person name="Klingl A."/>
            <person name="Woyke T."/>
            <person name="Ryan C.M."/>
            <person name="Banfield J.F."/>
        </authorList>
    </citation>
    <scope>NUCLEOTIDE SEQUENCE [LARGE SCALE GENOMIC DNA]</scope>
</reference>
<dbReference type="InterPro" id="IPR027434">
    <property type="entry name" value="Homing_endonucl"/>
</dbReference>
<feature type="domain" description="Homing endonuclease LAGLIDADG" evidence="1">
    <location>
        <begin position="14"/>
        <end position="184"/>
    </location>
</feature>
<sequence>MPNYNQVPLSDKTKEIILGSLLGDGSLKKHKGYKNARFSFKHSETQKEYFFWKVNQLKEIAANNSVFRQTNDGGYSKNQKLRFQSRALEALTELYDLTHKVKKFHIRRKWLNQMTPLSLAIWWQDDGSLISNTRKGVFCTDGFTQEQVKSLARYLEVEWDIKTHVASVSRSRDSKQEEYFRLWIRSTAELKKFLRLIMPHIKVPEMLLKVIILYNDHSLQQRWISEISQKTGFSKAIINKYVAEKQSKWQKYQKKI</sequence>